<dbReference type="AlphaFoldDB" id="A0A3B0SJP9"/>
<dbReference type="EMBL" id="UOEJ01000195">
    <property type="protein sequence ID" value="VAW04630.1"/>
    <property type="molecule type" value="Genomic_DNA"/>
</dbReference>
<accession>A0A3B0SJP9</accession>
<name>A0A3B0SJP9_9ZZZZ</name>
<sequence length="201" mass="23588">MWQYRQKGIIFWLLTSIVFNGTALSSYGETSDSDEIRKPLRVVVRPRIRKQEIKPLLDPEILRDINENGLKFKWENILNNRFLSGYEDDESLQNFGYTTNSRVGYVIRDKMRTTDDPDNMLHLKEYGGRQIYAGASLVIIDPMRDIQRGCDKNLAKKCGFRENGQYWLRHGLRYIDISRDRADNSLVNLIKSIDRKPALIW</sequence>
<evidence type="ECO:0000313" key="1">
    <source>
        <dbReference type="EMBL" id="VAW04630.1"/>
    </source>
</evidence>
<gene>
    <name evidence="1" type="ORF">MNBD_ALPHA01-1160</name>
</gene>
<organism evidence="1">
    <name type="scientific">hydrothermal vent metagenome</name>
    <dbReference type="NCBI Taxonomy" id="652676"/>
    <lineage>
        <taxon>unclassified sequences</taxon>
        <taxon>metagenomes</taxon>
        <taxon>ecological metagenomes</taxon>
    </lineage>
</organism>
<reference evidence="1" key="1">
    <citation type="submission" date="2018-06" db="EMBL/GenBank/DDBJ databases">
        <authorList>
            <person name="Zhirakovskaya E."/>
        </authorList>
    </citation>
    <scope>NUCLEOTIDE SEQUENCE</scope>
</reference>
<proteinExistence type="predicted"/>
<protein>
    <submittedName>
        <fullName evidence="1">Uncharacterized protein</fullName>
    </submittedName>
</protein>